<organism evidence="2 3">
    <name type="scientific">Rhodococcus phage ReqiPepy6</name>
    <dbReference type="NCBI Taxonomy" id="691965"/>
    <lineage>
        <taxon>Viruses</taxon>
        <taxon>Duplodnaviria</taxon>
        <taxon>Heunggongvirae</taxon>
        <taxon>Uroviricota</taxon>
        <taxon>Caudoviricetes</taxon>
        <taxon>Pepyhexavirus</taxon>
        <taxon>Pepyhexavirus pepy6</taxon>
    </lineage>
</organism>
<dbReference type="EMBL" id="GU580941">
    <property type="protein sequence ID" value="ADD80907.1"/>
    <property type="molecule type" value="Genomic_DNA"/>
</dbReference>
<proteinExistence type="predicted"/>
<evidence type="ECO:0000256" key="1">
    <source>
        <dbReference type="SAM" id="MobiDB-lite"/>
    </source>
</evidence>
<dbReference type="Pfam" id="PF23847">
    <property type="entry name" value="DUF7211"/>
    <property type="match status" value="1"/>
</dbReference>
<sequence>MSSDVDSFLAHYGVKGMKWGVRKKSSGESSGGSSEEHPVRDHNGKLSLKNPKVRRAAVVGASVVAIGAAAFVASRYMDKPVDTQSIKKGAEKVADILQQPTDIIYMSKPHKGSGSRTTLGFVSEGQTKDYFKIFDDAGLNSDGFKPGDFKKLSNGNVATYIADMMGRVDSAGRKVPHVVLIPADKAVGLNSMEDVVKKYGPELERRYQTYLEERRKTTPEV</sequence>
<dbReference type="Proteomes" id="UP000002347">
    <property type="component" value="Segment"/>
</dbReference>
<dbReference type="RefSeq" id="YP_009017630.1">
    <property type="nucleotide sequence ID" value="NC_023735.1"/>
</dbReference>
<dbReference type="KEGG" id="vg:18565593"/>
<protein>
    <submittedName>
        <fullName evidence="2">Gp016</fullName>
    </submittedName>
</protein>
<name>D4P7C7_9CAUD</name>
<feature type="region of interest" description="Disordered" evidence="1">
    <location>
        <begin position="20"/>
        <end position="48"/>
    </location>
</feature>
<feature type="compositionally biased region" description="Basic and acidic residues" evidence="1">
    <location>
        <begin position="34"/>
        <end position="44"/>
    </location>
</feature>
<evidence type="ECO:0000313" key="2">
    <source>
        <dbReference type="EMBL" id="ADD80907.1"/>
    </source>
</evidence>
<gene>
    <name evidence="2" type="ORF">Pepy6gene016</name>
</gene>
<keyword evidence="3" id="KW-1185">Reference proteome</keyword>
<dbReference type="InterPro" id="IPR055635">
    <property type="entry name" value="DUF7211"/>
</dbReference>
<accession>D4P7C7</accession>
<reference evidence="2 3" key="1">
    <citation type="journal article" date="2011" name="Appl. Environ. Microbiol.">
        <title>Genomic and functional analyses of Rhodococcus equi phages ReqiPepy6, ReqiPoco6, ReqiPine5, and ReqiDocB7.</title>
        <authorList>
            <person name="Summer E.J."/>
            <person name="Liu M."/>
            <person name="Gill J.J."/>
            <person name="Grant M."/>
            <person name="Chan-Cortes T.N."/>
            <person name="Ferguson L."/>
            <person name="Janes C."/>
            <person name="Lange K."/>
            <person name="Bertoli M."/>
            <person name="Moore C."/>
            <person name="Orchard R.C."/>
            <person name="Cohen N."/>
            <person name="Young R."/>
        </authorList>
    </citation>
    <scope>NUCLEOTIDE SEQUENCE [LARGE SCALE GENOMIC DNA]</scope>
</reference>
<evidence type="ECO:0000313" key="3">
    <source>
        <dbReference type="Proteomes" id="UP000002347"/>
    </source>
</evidence>
<dbReference type="GeneID" id="18565593"/>